<sequence>MPPPENPPIDPFPPLRPTFSPVESRSTSYAAVVRRNTNINTNTDPSVSTNPDINTPGTSSAGRDTEERYPGERSSGRERVHPWRESVHPWRERTMDGNDNENQADTSSGMGNAGGSADDNPNTNANISATSSSSTNQDTSTNTESQTNINPAAPFTLREMLRNIQAPSLAPATSSPAWASASLSAQAPASRSTSRIGVNGLPYRER</sequence>
<feature type="compositionally biased region" description="Low complexity" evidence="1">
    <location>
        <begin position="166"/>
        <end position="192"/>
    </location>
</feature>
<reference evidence="2 3" key="1">
    <citation type="submission" date="2015-01" db="EMBL/GenBank/DDBJ databases">
        <title>The Genome Sequence of Cryptococcus gattii Ram5.</title>
        <authorList>
            <consortium name="The Broad Institute Genomics Platform"/>
            <person name="Cuomo C."/>
            <person name="Litvintseva A."/>
            <person name="Chen Y."/>
            <person name="Heitman J."/>
            <person name="Sun S."/>
            <person name="Springer D."/>
            <person name="Dromer F."/>
            <person name="Young S."/>
            <person name="Zeng Q."/>
            <person name="Gargeya S."/>
            <person name="Abouelleil A."/>
            <person name="Alvarado L."/>
            <person name="Chapman S.B."/>
            <person name="Gainer-Dewar J."/>
            <person name="Goldberg J."/>
            <person name="Griggs A."/>
            <person name="Gujja S."/>
            <person name="Hansen M."/>
            <person name="Howarth C."/>
            <person name="Imamovic A."/>
            <person name="Larimer J."/>
            <person name="Murphy C."/>
            <person name="Naylor J."/>
            <person name="Pearson M."/>
            <person name="Priest M."/>
            <person name="Roberts A."/>
            <person name="Saif S."/>
            <person name="Shea T."/>
            <person name="Sykes S."/>
            <person name="Wortman J."/>
            <person name="Nusbaum C."/>
            <person name="Birren B."/>
        </authorList>
    </citation>
    <scope>NUCLEOTIDE SEQUENCE [LARGE SCALE GENOMIC DNA]</scope>
    <source>
        <strain evidence="2 3">Ram5</strain>
    </source>
</reference>
<gene>
    <name evidence="2" type="ORF">I313_03145</name>
</gene>
<protein>
    <submittedName>
        <fullName evidence="2">Uncharacterized protein</fullName>
    </submittedName>
</protein>
<name>A0A0D0V8L9_9TREE</name>
<feature type="compositionally biased region" description="Pro residues" evidence="1">
    <location>
        <begin position="1"/>
        <end position="16"/>
    </location>
</feature>
<accession>A0A0D0V8L9</accession>
<evidence type="ECO:0000256" key="1">
    <source>
        <dbReference type="SAM" id="MobiDB-lite"/>
    </source>
</evidence>
<feature type="region of interest" description="Disordered" evidence="1">
    <location>
        <begin position="1"/>
        <end position="150"/>
    </location>
</feature>
<feature type="compositionally biased region" description="Polar residues" evidence="1">
    <location>
        <begin position="100"/>
        <end position="110"/>
    </location>
</feature>
<dbReference type="Proteomes" id="UP000053392">
    <property type="component" value="Unassembled WGS sequence"/>
</dbReference>
<evidence type="ECO:0000313" key="2">
    <source>
        <dbReference type="EMBL" id="KIR41190.1"/>
    </source>
</evidence>
<feature type="compositionally biased region" description="Low complexity" evidence="1">
    <location>
        <begin position="120"/>
        <end position="148"/>
    </location>
</feature>
<proteinExistence type="predicted"/>
<dbReference type="HOGENOM" id="CLU_1331902_0_0_1"/>
<dbReference type="EMBL" id="KN847901">
    <property type="protein sequence ID" value="KIR41190.1"/>
    <property type="molecule type" value="Genomic_DNA"/>
</dbReference>
<organism evidence="2 3">
    <name type="scientific">Cryptococcus deuterogattii Ram5</name>
    <dbReference type="NCBI Taxonomy" id="1296110"/>
    <lineage>
        <taxon>Eukaryota</taxon>
        <taxon>Fungi</taxon>
        <taxon>Dikarya</taxon>
        <taxon>Basidiomycota</taxon>
        <taxon>Agaricomycotina</taxon>
        <taxon>Tremellomycetes</taxon>
        <taxon>Tremellales</taxon>
        <taxon>Cryptococcaceae</taxon>
        <taxon>Cryptococcus</taxon>
        <taxon>Cryptococcus gattii species complex</taxon>
    </lineage>
</organism>
<feature type="compositionally biased region" description="Basic and acidic residues" evidence="1">
    <location>
        <begin position="63"/>
        <end position="96"/>
    </location>
</feature>
<feature type="compositionally biased region" description="Polar residues" evidence="1">
    <location>
        <begin position="44"/>
        <end position="62"/>
    </location>
</feature>
<dbReference type="AlphaFoldDB" id="A0A0D0V8L9"/>
<evidence type="ECO:0000313" key="3">
    <source>
        <dbReference type="Proteomes" id="UP000053392"/>
    </source>
</evidence>
<feature type="region of interest" description="Disordered" evidence="1">
    <location>
        <begin position="166"/>
        <end position="206"/>
    </location>
</feature>
<keyword evidence="3" id="KW-1185">Reference proteome</keyword>